<comment type="caution">
    <text evidence="7">The sequence shown here is derived from an EMBL/GenBank/DDBJ whole genome shotgun (WGS) entry which is preliminary data.</text>
</comment>
<dbReference type="InterPro" id="IPR002701">
    <property type="entry name" value="CM_II_prokaryot"/>
</dbReference>
<sequence>MMKNYLKLLLAWLILLPVSSYADEQAEIIFQIINERMSYMPDVAIYKANHGLPIEDLARESIVLEKAVATSEKYGLEQNSIKTLVKSLMSSAKVIQYRVRADALSQKSQVSAPRELKTVVRPALIKLGDNLNNKLYQYLKSGRFFSDSQYDTFKKAVSNPYLEERDKKMIFDALTKVKLNS</sequence>
<evidence type="ECO:0000256" key="2">
    <source>
        <dbReference type="ARBA" id="ARBA00012404"/>
    </source>
</evidence>
<dbReference type="NCBIfam" id="TIGR01806">
    <property type="entry name" value="CM_mono2"/>
    <property type="match status" value="1"/>
</dbReference>
<evidence type="ECO:0000256" key="1">
    <source>
        <dbReference type="ARBA" id="ARBA00004817"/>
    </source>
</evidence>
<dbReference type="RefSeq" id="WP_039983103.1">
    <property type="nucleotide sequence ID" value="NZ_BAOJ01000165.1"/>
</dbReference>
<dbReference type="PANTHER" id="PTHR38041:SF2">
    <property type="entry name" value="SECRETED CHORISMATE MUTASE"/>
    <property type="match status" value="1"/>
</dbReference>
<evidence type="ECO:0000256" key="3">
    <source>
        <dbReference type="ARBA" id="ARBA00022729"/>
    </source>
</evidence>
<dbReference type="EMBL" id="BJXJ01000003">
    <property type="protein sequence ID" value="GEM74405.1"/>
    <property type="molecule type" value="Genomic_DNA"/>
</dbReference>
<feature type="chain" id="PRO_5021726252" description="chorismate mutase" evidence="5">
    <location>
        <begin position="23"/>
        <end position="181"/>
    </location>
</feature>
<keyword evidence="8" id="KW-1185">Reference proteome</keyword>
<dbReference type="AlphaFoldDB" id="A0A511QAV7"/>
<dbReference type="GO" id="GO:0046417">
    <property type="term" value="P:chorismate metabolic process"/>
    <property type="evidence" value="ECO:0007669"/>
    <property type="project" value="InterPro"/>
</dbReference>
<dbReference type="EC" id="5.4.99.5" evidence="2"/>
<dbReference type="GO" id="GO:0004106">
    <property type="term" value="F:chorismate mutase activity"/>
    <property type="evidence" value="ECO:0007669"/>
    <property type="project" value="UniProtKB-EC"/>
</dbReference>
<dbReference type="OrthoDB" id="8445094at2"/>
<accession>A0A511QAV7</accession>
<name>A0A511QAV7_9VIBR</name>
<keyword evidence="3 5" id="KW-0732">Signal</keyword>
<gene>
    <name evidence="7" type="ORF">VSA01S_05170</name>
</gene>
<dbReference type="GO" id="GO:0009697">
    <property type="term" value="P:salicylic acid biosynthetic process"/>
    <property type="evidence" value="ECO:0007669"/>
    <property type="project" value="TreeGrafter"/>
</dbReference>
<evidence type="ECO:0000313" key="8">
    <source>
        <dbReference type="Proteomes" id="UP000321922"/>
    </source>
</evidence>
<dbReference type="InterPro" id="IPR036263">
    <property type="entry name" value="Chorismate_II_sf"/>
</dbReference>
<protein>
    <recommendedName>
        <fullName evidence="2">chorismate mutase</fullName>
        <ecNumber evidence="2">5.4.99.5</ecNumber>
    </recommendedName>
</protein>
<dbReference type="SMART" id="SM00830">
    <property type="entry name" value="CM_2"/>
    <property type="match status" value="1"/>
</dbReference>
<dbReference type="SUPFAM" id="SSF48600">
    <property type="entry name" value="Chorismate mutase II"/>
    <property type="match status" value="1"/>
</dbReference>
<evidence type="ECO:0000259" key="6">
    <source>
        <dbReference type="PROSITE" id="PS51168"/>
    </source>
</evidence>
<keyword evidence="4" id="KW-0413">Isomerase</keyword>
<dbReference type="Pfam" id="PF01817">
    <property type="entry name" value="CM_2"/>
    <property type="match status" value="1"/>
</dbReference>
<dbReference type="InterPro" id="IPR051331">
    <property type="entry name" value="Chorismate_mutase-related"/>
</dbReference>
<evidence type="ECO:0000256" key="4">
    <source>
        <dbReference type="ARBA" id="ARBA00023235"/>
    </source>
</evidence>
<evidence type="ECO:0000256" key="5">
    <source>
        <dbReference type="SAM" id="SignalP"/>
    </source>
</evidence>
<dbReference type="Gene3D" id="1.20.59.10">
    <property type="entry name" value="Chorismate mutase"/>
    <property type="match status" value="1"/>
</dbReference>
<dbReference type="PROSITE" id="PS51168">
    <property type="entry name" value="CHORISMATE_MUT_2"/>
    <property type="match status" value="1"/>
</dbReference>
<organism evidence="7 8">
    <name type="scientific">Vibrio sagamiensis NBRC 104589</name>
    <dbReference type="NCBI Taxonomy" id="1219064"/>
    <lineage>
        <taxon>Bacteria</taxon>
        <taxon>Pseudomonadati</taxon>
        <taxon>Pseudomonadota</taxon>
        <taxon>Gammaproteobacteria</taxon>
        <taxon>Vibrionales</taxon>
        <taxon>Vibrionaceae</taxon>
        <taxon>Vibrio</taxon>
    </lineage>
</organism>
<feature type="domain" description="Chorismate mutase" evidence="6">
    <location>
        <begin position="9"/>
        <end position="100"/>
    </location>
</feature>
<dbReference type="InterPro" id="IPR008240">
    <property type="entry name" value="Chorismate_mutase_periplasmic"/>
</dbReference>
<reference evidence="7 8" key="1">
    <citation type="submission" date="2019-07" db="EMBL/GenBank/DDBJ databases">
        <title>Whole genome shotgun sequence of Vibrio sagamiensis NBRC 104589.</title>
        <authorList>
            <person name="Hosoyama A."/>
            <person name="Uohara A."/>
            <person name="Ohji S."/>
            <person name="Ichikawa N."/>
        </authorList>
    </citation>
    <scope>NUCLEOTIDE SEQUENCE [LARGE SCALE GENOMIC DNA]</scope>
    <source>
        <strain evidence="7 8">NBRC 104589</strain>
    </source>
</reference>
<dbReference type="UniPathway" id="UPA00120">
    <property type="reaction ID" value="UER00203"/>
</dbReference>
<proteinExistence type="predicted"/>
<dbReference type="PANTHER" id="PTHR38041">
    <property type="entry name" value="CHORISMATE MUTASE"/>
    <property type="match status" value="1"/>
</dbReference>
<dbReference type="Proteomes" id="UP000321922">
    <property type="component" value="Unassembled WGS sequence"/>
</dbReference>
<dbReference type="InterPro" id="IPR036979">
    <property type="entry name" value="CM_dom_sf"/>
</dbReference>
<evidence type="ECO:0000313" key="7">
    <source>
        <dbReference type="EMBL" id="GEM74405.1"/>
    </source>
</evidence>
<comment type="pathway">
    <text evidence="1">Metabolic intermediate biosynthesis; prephenate biosynthesis; prephenate from chorismate: step 1/1.</text>
</comment>
<feature type="signal peptide" evidence="5">
    <location>
        <begin position="1"/>
        <end position="22"/>
    </location>
</feature>